<feature type="short sequence motif" description="'HIGH' region" evidence="13">
    <location>
        <begin position="12"/>
        <end position="22"/>
    </location>
</feature>
<dbReference type="EMBL" id="CM001376">
    <property type="protein sequence ID" value="EHM13571.1"/>
    <property type="molecule type" value="Genomic_DNA"/>
</dbReference>
<dbReference type="InterPro" id="IPR023457">
    <property type="entry name" value="Met-tRNA_synth_2"/>
</dbReference>
<evidence type="ECO:0000313" key="16">
    <source>
        <dbReference type="Proteomes" id="UP000003806"/>
    </source>
</evidence>
<dbReference type="SUPFAM" id="SSF52374">
    <property type="entry name" value="Nucleotidylyl transferase"/>
    <property type="match status" value="1"/>
</dbReference>
<dbReference type="FunFam" id="1.10.730.10:FF:000026">
    <property type="entry name" value="Methionine--tRNA ligase"/>
    <property type="match status" value="1"/>
</dbReference>
<keyword evidence="10 13" id="KW-0648">Protein biosynthesis</keyword>
<evidence type="ECO:0000256" key="10">
    <source>
        <dbReference type="ARBA" id="ARBA00022917"/>
    </source>
</evidence>
<feature type="domain" description="TRNA-binding" evidence="14">
    <location>
        <begin position="536"/>
        <end position="642"/>
    </location>
</feature>
<keyword evidence="6 13" id="KW-0436">Ligase</keyword>
<dbReference type="InterPro" id="IPR009080">
    <property type="entry name" value="tRNAsynth_Ia_anticodon-bd"/>
</dbReference>
<dbReference type="Gene3D" id="2.40.50.140">
    <property type="entry name" value="Nucleic acid-binding proteins"/>
    <property type="match status" value="1"/>
</dbReference>
<dbReference type="InterPro" id="IPR004495">
    <property type="entry name" value="Met-tRNA-synth_bsu_C"/>
</dbReference>
<accession>H0ULT0</accession>
<evidence type="ECO:0000256" key="1">
    <source>
        <dbReference type="ARBA" id="ARBA00003314"/>
    </source>
</evidence>
<feature type="binding site" evidence="13">
    <location>
        <position position="130"/>
    </location>
    <ligand>
        <name>Zn(2+)</name>
        <dbReference type="ChEBI" id="CHEBI:29105"/>
    </ligand>
</feature>
<evidence type="ECO:0000256" key="3">
    <source>
        <dbReference type="ARBA" id="ARBA00011738"/>
    </source>
</evidence>
<keyword evidence="9 13" id="KW-0694">RNA-binding</keyword>
<evidence type="ECO:0000256" key="12">
    <source>
        <dbReference type="ARBA" id="ARBA00047364"/>
    </source>
</evidence>
<evidence type="ECO:0000256" key="8">
    <source>
        <dbReference type="ARBA" id="ARBA00022840"/>
    </source>
</evidence>
<dbReference type="NCBIfam" id="TIGR00399">
    <property type="entry name" value="metG_C_term"/>
    <property type="match status" value="1"/>
</dbReference>
<comment type="caution">
    <text evidence="13">Lacks conserved residue(s) required for the propagation of feature annotation.</text>
</comment>
<dbReference type="HAMAP" id="MF_01228">
    <property type="entry name" value="Met_tRNA_synth_type2"/>
    <property type="match status" value="1"/>
</dbReference>
<dbReference type="InterPro" id="IPR015413">
    <property type="entry name" value="Methionyl/Leucyl_tRNA_Synth"/>
</dbReference>
<feature type="binding site" evidence="13">
    <location>
        <position position="127"/>
    </location>
    <ligand>
        <name>Zn(2+)</name>
        <dbReference type="ChEBI" id="CHEBI:29105"/>
    </ligand>
</feature>
<dbReference type="Gene3D" id="2.170.220.10">
    <property type="match status" value="1"/>
</dbReference>
<dbReference type="GO" id="GO:0006431">
    <property type="term" value="P:methionyl-tRNA aminoacylation"/>
    <property type="evidence" value="ECO:0007669"/>
    <property type="project" value="UniProtKB-UniRule"/>
</dbReference>
<proteinExistence type="inferred from homology"/>
<dbReference type="InterPro" id="IPR002547">
    <property type="entry name" value="tRNA-bd_dom"/>
</dbReference>
<comment type="similarity">
    <text evidence="13">Belongs to the class-I aminoacyl-tRNA synthetase family. MetG type 2A subfamily.</text>
</comment>
<dbReference type="NCBIfam" id="TIGR00398">
    <property type="entry name" value="metG"/>
    <property type="match status" value="1"/>
</dbReference>
<dbReference type="GO" id="GO:0004825">
    <property type="term" value="F:methionine-tRNA ligase activity"/>
    <property type="evidence" value="ECO:0007669"/>
    <property type="project" value="UniProtKB-UniRule"/>
</dbReference>
<evidence type="ECO:0000259" key="14">
    <source>
        <dbReference type="PROSITE" id="PS50886"/>
    </source>
</evidence>
<reference evidence="15 16" key="1">
    <citation type="submission" date="2011-11" db="EMBL/GenBank/DDBJ databases">
        <title>The Noncontiguous Finished genome of Jonquetella anthropi DSM 22815.</title>
        <authorList>
            <consortium name="US DOE Joint Genome Institute (JGI-PGF)"/>
            <person name="Lucas S."/>
            <person name="Copeland A."/>
            <person name="Lapidus A."/>
            <person name="Glavina del Rio T."/>
            <person name="Dalin E."/>
            <person name="Tice H."/>
            <person name="Bruce D."/>
            <person name="Goodwin L."/>
            <person name="Pitluck S."/>
            <person name="Peters L."/>
            <person name="Mikhailova N."/>
            <person name="Held B."/>
            <person name="Kyrpides N."/>
            <person name="Mavromatis K."/>
            <person name="Ivanova N."/>
            <person name="Markowitz V."/>
            <person name="Cheng J.-F."/>
            <person name="Hugenholtz P."/>
            <person name="Woyke T."/>
            <person name="Wu D."/>
            <person name="Gronow S."/>
            <person name="Wellnitz S."/>
            <person name="Brambilla E."/>
            <person name="Klenk H.-P."/>
            <person name="Eisen J.A."/>
        </authorList>
    </citation>
    <scope>NUCLEOTIDE SEQUENCE [LARGE SCALE GENOMIC DNA]</scope>
    <source>
        <strain evidence="15 16">DSM 22815</strain>
    </source>
</reference>
<dbReference type="CDD" id="cd02800">
    <property type="entry name" value="tRNA_bind_EcMetRS_like"/>
    <property type="match status" value="1"/>
</dbReference>
<dbReference type="STRING" id="885272.JonanDRAFT_1205"/>
<evidence type="ECO:0000256" key="5">
    <source>
        <dbReference type="ARBA" id="ARBA00022555"/>
    </source>
</evidence>
<dbReference type="GO" id="GO:0000049">
    <property type="term" value="F:tRNA binding"/>
    <property type="evidence" value="ECO:0007669"/>
    <property type="project" value="UniProtKB-UniRule"/>
</dbReference>
<comment type="cofactor">
    <cofactor evidence="13">
        <name>Zn(2+)</name>
        <dbReference type="ChEBI" id="CHEBI:29105"/>
    </cofactor>
    <text evidence="13">Binds 1 zinc ion per subunit.</text>
</comment>
<evidence type="ECO:0000256" key="7">
    <source>
        <dbReference type="ARBA" id="ARBA00022741"/>
    </source>
</evidence>
<feature type="short sequence motif" description="'KMSKS' region" evidence="13">
    <location>
        <begin position="296"/>
        <end position="300"/>
    </location>
</feature>
<comment type="catalytic activity">
    <reaction evidence="12 13">
        <text>tRNA(Met) + L-methionine + ATP = L-methionyl-tRNA(Met) + AMP + diphosphate</text>
        <dbReference type="Rhea" id="RHEA:13481"/>
        <dbReference type="Rhea" id="RHEA-COMP:9667"/>
        <dbReference type="Rhea" id="RHEA-COMP:9698"/>
        <dbReference type="ChEBI" id="CHEBI:30616"/>
        <dbReference type="ChEBI" id="CHEBI:33019"/>
        <dbReference type="ChEBI" id="CHEBI:57844"/>
        <dbReference type="ChEBI" id="CHEBI:78442"/>
        <dbReference type="ChEBI" id="CHEBI:78530"/>
        <dbReference type="ChEBI" id="CHEBI:456215"/>
        <dbReference type="EC" id="6.1.1.10"/>
    </reaction>
</comment>
<dbReference type="SUPFAM" id="SSF47323">
    <property type="entry name" value="Anticodon-binding domain of a subclass of class I aminoacyl-tRNA synthetases"/>
    <property type="match status" value="1"/>
</dbReference>
<keyword evidence="5 13" id="KW-0820">tRNA-binding</keyword>
<dbReference type="Proteomes" id="UP000003806">
    <property type="component" value="Chromosome"/>
</dbReference>
<dbReference type="AlphaFoldDB" id="H0ULT0"/>
<feature type="binding site" evidence="13">
    <location>
        <position position="148"/>
    </location>
    <ligand>
        <name>Zn(2+)</name>
        <dbReference type="ChEBI" id="CHEBI:29105"/>
    </ligand>
</feature>
<dbReference type="RefSeq" id="WP_008521659.1">
    <property type="nucleotide sequence ID" value="NZ_CM001376.1"/>
</dbReference>
<dbReference type="GO" id="GO:0005524">
    <property type="term" value="F:ATP binding"/>
    <property type="evidence" value="ECO:0007669"/>
    <property type="project" value="UniProtKB-UniRule"/>
</dbReference>
<keyword evidence="16" id="KW-1185">Reference proteome</keyword>
<evidence type="ECO:0000256" key="13">
    <source>
        <dbReference type="HAMAP-Rule" id="MF_01228"/>
    </source>
</evidence>
<dbReference type="PRINTS" id="PR01041">
    <property type="entry name" value="TRNASYNTHMET"/>
</dbReference>
<evidence type="ECO:0000256" key="2">
    <source>
        <dbReference type="ARBA" id="ARBA00004496"/>
    </source>
</evidence>
<keyword evidence="8 13" id="KW-0067">ATP-binding</keyword>
<organism evidence="15 16">
    <name type="scientific">Jonquetella anthropi DSM 22815</name>
    <dbReference type="NCBI Taxonomy" id="885272"/>
    <lineage>
        <taxon>Bacteria</taxon>
        <taxon>Thermotogati</taxon>
        <taxon>Synergistota</taxon>
        <taxon>Synergistia</taxon>
        <taxon>Synergistales</taxon>
        <taxon>Dethiosulfovibrionaceae</taxon>
        <taxon>Jonquetella</taxon>
    </lineage>
</organism>
<dbReference type="InterPro" id="IPR014729">
    <property type="entry name" value="Rossmann-like_a/b/a_fold"/>
</dbReference>
<dbReference type="NCBIfam" id="NF008900">
    <property type="entry name" value="PRK12267.1"/>
    <property type="match status" value="1"/>
</dbReference>
<dbReference type="SUPFAM" id="SSF50249">
    <property type="entry name" value="Nucleic acid-binding proteins"/>
    <property type="match status" value="1"/>
</dbReference>
<dbReference type="PROSITE" id="PS50886">
    <property type="entry name" value="TRBD"/>
    <property type="match status" value="1"/>
</dbReference>
<dbReference type="HOGENOM" id="CLU_009710_9_4_0"/>
<dbReference type="InterPro" id="IPR041872">
    <property type="entry name" value="Anticodon_Met"/>
</dbReference>
<dbReference type="InterPro" id="IPR033911">
    <property type="entry name" value="MetRS_core"/>
</dbReference>
<keyword evidence="13" id="KW-0862">Zinc</keyword>
<dbReference type="Gene3D" id="3.40.50.620">
    <property type="entry name" value="HUPs"/>
    <property type="match status" value="1"/>
</dbReference>
<dbReference type="InterPro" id="IPR014758">
    <property type="entry name" value="Met-tRNA_synth"/>
</dbReference>
<dbReference type="Pfam" id="PF09334">
    <property type="entry name" value="tRNA-synt_1g"/>
    <property type="match status" value="1"/>
</dbReference>
<dbReference type="eggNOG" id="COG0143">
    <property type="taxonomic scope" value="Bacteria"/>
</dbReference>
<dbReference type="CDD" id="cd07957">
    <property type="entry name" value="Anticodon_Ia_Met"/>
    <property type="match status" value="1"/>
</dbReference>
<dbReference type="GO" id="GO:0005737">
    <property type="term" value="C:cytoplasm"/>
    <property type="evidence" value="ECO:0007669"/>
    <property type="project" value="UniProtKB-SubCell"/>
</dbReference>
<dbReference type="InterPro" id="IPR013155">
    <property type="entry name" value="M/V/L/I-tRNA-synth_anticd-bd"/>
</dbReference>
<keyword evidence="13" id="KW-0479">Metal-binding</keyword>
<name>H0ULT0_9BACT</name>
<dbReference type="CDD" id="cd00814">
    <property type="entry name" value="MetRS_core"/>
    <property type="match status" value="1"/>
</dbReference>
<evidence type="ECO:0000256" key="11">
    <source>
        <dbReference type="ARBA" id="ARBA00023146"/>
    </source>
</evidence>
<keyword evidence="11 13" id="KW-0030">Aminoacyl-tRNA synthetase</keyword>
<dbReference type="PANTHER" id="PTHR43326">
    <property type="entry name" value="METHIONYL-TRNA SYNTHETASE"/>
    <property type="match status" value="1"/>
</dbReference>
<dbReference type="Pfam" id="PF01588">
    <property type="entry name" value="tRNA_bind"/>
    <property type="match status" value="1"/>
</dbReference>
<comment type="subcellular location">
    <subcellularLocation>
        <location evidence="2 13">Cytoplasm</location>
    </subcellularLocation>
</comment>
<evidence type="ECO:0000256" key="6">
    <source>
        <dbReference type="ARBA" id="ARBA00022598"/>
    </source>
</evidence>
<evidence type="ECO:0000313" key="15">
    <source>
        <dbReference type="EMBL" id="EHM13571.1"/>
    </source>
</evidence>
<evidence type="ECO:0000256" key="9">
    <source>
        <dbReference type="ARBA" id="ARBA00022884"/>
    </source>
</evidence>
<dbReference type="OrthoDB" id="9810191at2"/>
<dbReference type="GO" id="GO:0046872">
    <property type="term" value="F:metal ion binding"/>
    <property type="evidence" value="ECO:0007669"/>
    <property type="project" value="UniProtKB-KW"/>
</dbReference>
<evidence type="ECO:0000256" key="4">
    <source>
        <dbReference type="ARBA" id="ARBA00022490"/>
    </source>
</evidence>
<dbReference type="FunFam" id="2.170.220.10:FF:000002">
    <property type="entry name" value="Methionine--tRNA ligase"/>
    <property type="match status" value="1"/>
</dbReference>
<dbReference type="InterPro" id="IPR012340">
    <property type="entry name" value="NA-bd_OB-fold"/>
</dbReference>
<dbReference type="Gene3D" id="1.10.730.10">
    <property type="entry name" value="Isoleucyl-tRNA Synthetase, Domain 1"/>
    <property type="match status" value="1"/>
</dbReference>
<dbReference type="FunFam" id="2.40.50.140:FF:000042">
    <property type="entry name" value="Methionine--tRNA ligase"/>
    <property type="match status" value="1"/>
</dbReference>
<keyword evidence="4 13" id="KW-0963">Cytoplasm</keyword>
<comment type="function">
    <text evidence="1 13">Is required not only for elongation of protein synthesis but also for the initiation of all mRNA translation through initiator tRNA(fMet) aminoacylation.</text>
</comment>
<keyword evidence="7 13" id="KW-0547">Nucleotide-binding</keyword>
<sequence length="642" mass="72079">MSKSFYITTPIYYVNDIPHIGHAYTTIAADVMARFKRMSGYDVFFLTGTDEHGQKVAQAAAAKGVDPQKLTDGLSEKFRELLPVIGASNDDFIRTTQERHIKTVQAIFQKLLAQGDIYKGTYKGLYCVPCEAYVPESSAGEGRTCPDCGRPLIEMEEESYFLRTSAWADKLLAFYEANPNAIGPQQRYNEVVSFLRGGLKDQSISRTTVKWAIPVPGDERHTIYVWFDALINYLTACGYGTDQKKMDAFWPEVNHLVGKDIIRFHCIIWPIMLMMLGLTPPKQVFSHGWWTVEGEKMSKSKGNAVNPHEMIGRYGRDAFRYFLFRQMPFGLDGDFSEEALAKQINSDLANDLGNLLSRTVTMAVKYQEGVVAAPQKREALDEEVAALGAKTAEEYRSLMDGYGFEDALKALWSLISRANKYIDETMPWKLSGPENAERLNQVLYTLCEVLRLSALGVAPFMPESANRIWEQLGLAGSPESVGWESWKWGGVEEYRTHRGDALFPRIDMVQWAKDKAARDAAKLGPTDREPEISIDDFSKIELRVAQIVSVEPIQRAKKLYKLTIDLGFEKRVIASSIKEFYTPEQLTGRRIIVVANLKPAVMCGVESKGMLLAASVRTPDGKKETLSLLAPVEDIPLGTRVH</sequence>
<feature type="binding site" evidence="13">
    <location>
        <position position="145"/>
    </location>
    <ligand>
        <name>Zn(2+)</name>
        <dbReference type="ChEBI" id="CHEBI:29105"/>
    </ligand>
</feature>
<protein>
    <recommendedName>
        <fullName evidence="13">Methionine--tRNA ligase</fullName>
        <ecNumber evidence="13">6.1.1.10</ecNumber>
    </recommendedName>
    <alternativeName>
        <fullName evidence="13">Methionyl-tRNA synthetase</fullName>
        <shortName evidence="13">MetRS</shortName>
    </alternativeName>
</protein>
<comment type="subunit">
    <text evidence="3 13">Homodimer.</text>
</comment>
<dbReference type="EC" id="6.1.1.10" evidence="13"/>
<gene>
    <name evidence="13" type="primary">metG</name>
    <name evidence="15" type="ORF">JonanDRAFT_1205</name>
</gene>
<dbReference type="PANTHER" id="PTHR43326:SF1">
    <property type="entry name" value="METHIONINE--TRNA LIGASE, MITOCHONDRIAL"/>
    <property type="match status" value="1"/>
</dbReference>
<dbReference type="Pfam" id="PF08264">
    <property type="entry name" value="Anticodon_1"/>
    <property type="match status" value="1"/>
</dbReference>